<accession>A0A9Q1GN18</accession>
<proteinExistence type="predicted"/>
<name>A0A9Q1GN18_9CARY</name>
<gene>
    <name evidence="1" type="ORF">Cgig2_031336</name>
</gene>
<sequence>MGFASFLKVDLKQIPGKFSKWIVDSFDPYSTSFVLPNGQRFTIIAFDAYMTLGMSIGEREIIESSKSSPDEEYDEMHAAWELHHILGELLFHGPKNRYYSKSILKYVKDVNQITSLDWCKFVVLKLISNVRHYKDNRVSAISEHQNAAMKEAAAELRTASIIRDSH</sequence>
<dbReference type="EMBL" id="JAKOGI010001877">
    <property type="protein sequence ID" value="KAJ8423746.1"/>
    <property type="molecule type" value="Genomic_DNA"/>
</dbReference>
<keyword evidence="2" id="KW-1185">Reference proteome</keyword>
<dbReference type="Proteomes" id="UP001153076">
    <property type="component" value="Unassembled WGS sequence"/>
</dbReference>
<protein>
    <submittedName>
        <fullName evidence="1">Uncharacterized protein</fullName>
    </submittedName>
</protein>
<dbReference type="AlphaFoldDB" id="A0A9Q1GN18"/>
<evidence type="ECO:0000313" key="2">
    <source>
        <dbReference type="Proteomes" id="UP001153076"/>
    </source>
</evidence>
<organism evidence="1 2">
    <name type="scientific">Carnegiea gigantea</name>
    <dbReference type="NCBI Taxonomy" id="171969"/>
    <lineage>
        <taxon>Eukaryota</taxon>
        <taxon>Viridiplantae</taxon>
        <taxon>Streptophyta</taxon>
        <taxon>Embryophyta</taxon>
        <taxon>Tracheophyta</taxon>
        <taxon>Spermatophyta</taxon>
        <taxon>Magnoliopsida</taxon>
        <taxon>eudicotyledons</taxon>
        <taxon>Gunneridae</taxon>
        <taxon>Pentapetalae</taxon>
        <taxon>Caryophyllales</taxon>
        <taxon>Cactineae</taxon>
        <taxon>Cactaceae</taxon>
        <taxon>Cactoideae</taxon>
        <taxon>Echinocereeae</taxon>
        <taxon>Carnegiea</taxon>
    </lineage>
</organism>
<reference evidence="1" key="1">
    <citation type="submission" date="2022-04" db="EMBL/GenBank/DDBJ databases">
        <title>Carnegiea gigantea Genome sequencing and assembly v2.</title>
        <authorList>
            <person name="Copetti D."/>
            <person name="Sanderson M.J."/>
            <person name="Burquez A."/>
            <person name="Wojciechowski M.F."/>
        </authorList>
    </citation>
    <scope>NUCLEOTIDE SEQUENCE</scope>
    <source>
        <strain evidence="1">SGP5-SGP5p</strain>
        <tissue evidence="1">Aerial part</tissue>
    </source>
</reference>
<comment type="caution">
    <text evidence="1">The sequence shown here is derived from an EMBL/GenBank/DDBJ whole genome shotgun (WGS) entry which is preliminary data.</text>
</comment>
<evidence type="ECO:0000313" key="1">
    <source>
        <dbReference type="EMBL" id="KAJ8423746.1"/>
    </source>
</evidence>
<dbReference type="OrthoDB" id="679318at2759"/>